<organism evidence="2 3">
    <name type="scientific">Rubellicoccus peritrichatus</name>
    <dbReference type="NCBI Taxonomy" id="3080537"/>
    <lineage>
        <taxon>Bacteria</taxon>
        <taxon>Pseudomonadati</taxon>
        <taxon>Verrucomicrobiota</taxon>
        <taxon>Opitutia</taxon>
        <taxon>Puniceicoccales</taxon>
        <taxon>Cerasicoccaceae</taxon>
        <taxon>Rubellicoccus</taxon>
    </lineage>
</organism>
<sequence>MGNPFWGDPHASWIFHPAYLIEFSVDGRPKLCISISVMYPYPGLHVSECHRLIVVDTQKQFLNSNTESVVSGIDAMMPHFQRVVASQIELDPNSMFFRLKKWAPAKVGSTGHELAIKTDGLLQNQFHVTRKSFISAYTEDAATFLAAKPGETIHICGMDTDMCVLQTGIDVMRAGMRPVILKDLCMSFAGSSMHEHAVIQCKRFFGRDQVL</sequence>
<keyword evidence="3" id="KW-1185">Reference proteome</keyword>
<accession>A0AAQ3LBW3</accession>
<dbReference type="InterPro" id="IPR000868">
    <property type="entry name" value="Isochorismatase-like_dom"/>
</dbReference>
<reference evidence="2 3" key="1">
    <citation type="submission" date="2023-10" db="EMBL/GenBank/DDBJ databases">
        <title>Rubellicoccus peritrichatus gen. nov., sp. nov., isolated from an algae of coral reef tank.</title>
        <authorList>
            <person name="Luo J."/>
        </authorList>
    </citation>
    <scope>NUCLEOTIDE SEQUENCE [LARGE SCALE GENOMIC DNA]</scope>
    <source>
        <strain evidence="2 3">CR14</strain>
    </source>
</reference>
<protein>
    <submittedName>
        <fullName evidence="2">Isochorismatase family protein</fullName>
    </submittedName>
</protein>
<dbReference type="Gene3D" id="3.40.50.850">
    <property type="entry name" value="Isochorismatase-like"/>
    <property type="match status" value="1"/>
</dbReference>
<name>A0AAQ3LBW3_9BACT</name>
<dbReference type="Pfam" id="PF00857">
    <property type="entry name" value="Isochorismatase"/>
    <property type="match status" value="1"/>
</dbReference>
<dbReference type="SUPFAM" id="SSF52499">
    <property type="entry name" value="Isochorismatase-like hydrolases"/>
    <property type="match status" value="1"/>
</dbReference>
<dbReference type="EMBL" id="CP136920">
    <property type="protein sequence ID" value="WOO40648.1"/>
    <property type="molecule type" value="Genomic_DNA"/>
</dbReference>
<dbReference type="Proteomes" id="UP001304300">
    <property type="component" value="Chromosome"/>
</dbReference>
<dbReference type="RefSeq" id="WP_317832775.1">
    <property type="nucleotide sequence ID" value="NZ_CP136920.1"/>
</dbReference>
<dbReference type="AlphaFoldDB" id="A0AAQ3LBW3"/>
<evidence type="ECO:0000259" key="1">
    <source>
        <dbReference type="Pfam" id="PF00857"/>
    </source>
</evidence>
<gene>
    <name evidence="2" type="ORF">RZN69_18660</name>
</gene>
<evidence type="ECO:0000313" key="2">
    <source>
        <dbReference type="EMBL" id="WOO40648.1"/>
    </source>
</evidence>
<feature type="domain" description="Isochorismatase-like" evidence="1">
    <location>
        <begin position="52"/>
        <end position="203"/>
    </location>
</feature>
<dbReference type="InterPro" id="IPR036380">
    <property type="entry name" value="Isochorismatase-like_sf"/>
</dbReference>
<dbReference type="KEGG" id="puo:RZN69_18660"/>
<evidence type="ECO:0000313" key="3">
    <source>
        <dbReference type="Proteomes" id="UP001304300"/>
    </source>
</evidence>
<proteinExistence type="predicted"/>